<keyword evidence="2" id="KW-1185">Reference proteome</keyword>
<gene>
    <name evidence="1" type="ORF">Scep_011297</name>
</gene>
<evidence type="ECO:0000313" key="2">
    <source>
        <dbReference type="Proteomes" id="UP001419268"/>
    </source>
</evidence>
<organism evidence="1 2">
    <name type="scientific">Stephania cephalantha</name>
    <dbReference type="NCBI Taxonomy" id="152367"/>
    <lineage>
        <taxon>Eukaryota</taxon>
        <taxon>Viridiplantae</taxon>
        <taxon>Streptophyta</taxon>
        <taxon>Embryophyta</taxon>
        <taxon>Tracheophyta</taxon>
        <taxon>Spermatophyta</taxon>
        <taxon>Magnoliopsida</taxon>
        <taxon>Ranunculales</taxon>
        <taxon>Menispermaceae</taxon>
        <taxon>Menispermoideae</taxon>
        <taxon>Cissampelideae</taxon>
        <taxon>Stephania</taxon>
    </lineage>
</organism>
<dbReference type="EMBL" id="JBBNAG010000005">
    <property type="protein sequence ID" value="KAK9131769.1"/>
    <property type="molecule type" value="Genomic_DNA"/>
</dbReference>
<reference evidence="1 2" key="1">
    <citation type="submission" date="2024-01" db="EMBL/GenBank/DDBJ databases">
        <title>Genome assemblies of Stephania.</title>
        <authorList>
            <person name="Yang L."/>
        </authorList>
    </citation>
    <scope>NUCLEOTIDE SEQUENCE [LARGE SCALE GENOMIC DNA]</scope>
    <source>
        <strain evidence="1">JXDWG</strain>
        <tissue evidence="1">Leaf</tissue>
    </source>
</reference>
<proteinExistence type="predicted"/>
<dbReference type="Proteomes" id="UP001419268">
    <property type="component" value="Unassembled WGS sequence"/>
</dbReference>
<dbReference type="AlphaFoldDB" id="A0AAP0P6B8"/>
<sequence>MATVLELVTAPRQCGFGLAVSPKKVTSAALAISNCSKVSALCEFRGLKVQLESSRRIRASTRSIDVGSGGVGGGIVCEAQDTATKEVASVTD</sequence>
<evidence type="ECO:0000313" key="1">
    <source>
        <dbReference type="EMBL" id="KAK9131769.1"/>
    </source>
</evidence>
<accession>A0AAP0P6B8</accession>
<protein>
    <submittedName>
        <fullName evidence="1">Uncharacterized protein</fullName>
    </submittedName>
</protein>
<comment type="caution">
    <text evidence="1">The sequence shown here is derived from an EMBL/GenBank/DDBJ whole genome shotgun (WGS) entry which is preliminary data.</text>
</comment>
<name>A0AAP0P6B8_9MAGN</name>